<dbReference type="InterPro" id="IPR039420">
    <property type="entry name" value="WalR-like"/>
</dbReference>
<dbReference type="AlphaFoldDB" id="A0A7V1LPV2"/>
<dbReference type="PANTHER" id="PTHR48111">
    <property type="entry name" value="REGULATOR OF RPOS"/>
    <property type="match status" value="1"/>
</dbReference>
<comment type="caution">
    <text evidence="8">The sequence shown here is derived from an EMBL/GenBank/DDBJ whole genome shotgun (WGS) entry which is preliminary data.</text>
</comment>
<organism evidence="8">
    <name type="scientific">Caldithrix abyssi</name>
    <dbReference type="NCBI Taxonomy" id="187145"/>
    <lineage>
        <taxon>Bacteria</taxon>
        <taxon>Pseudomonadati</taxon>
        <taxon>Calditrichota</taxon>
        <taxon>Calditrichia</taxon>
        <taxon>Calditrichales</taxon>
        <taxon>Calditrichaceae</taxon>
        <taxon>Caldithrix</taxon>
    </lineage>
</organism>
<proteinExistence type="predicted"/>
<dbReference type="SMART" id="SM00448">
    <property type="entry name" value="REC"/>
    <property type="match status" value="1"/>
</dbReference>
<evidence type="ECO:0000313" key="8">
    <source>
        <dbReference type="EMBL" id="HED11900.1"/>
    </source>
</evidence>
<evidence type="ECO:0000256" key="2">
    <source>
        <dbReference type="ARBA" id="ARBA00023012"/>
    </source>
</evidence>
<evidence type="ECO:0000256" key="6">
    <source>
        <dbReference type="PROSITE-ProRule" id="PRU00169"/>
    </source>
</evidence>
<accession>A0A7V1LPV2</accession>
<dbReference type="InterPro" id="IPR045761">
    <property type="entry name" value="ODP_dom"/>
</dbReference>
<dbReference type="PROSITE" id="PS50110">
    <property type="entry name" value="RESPONSE_REGULATORY"/>
    <property type="match status" value="1"/>
</dbReference>
<dbReference type="Gene3D" id="3.40.50.2300">
    <property type="match status" value="1"/>
</dbReference>
<name>A0A7V1LPV2_CALAY</name>
<feature type="modified residue" description="4-aspartylphosphate" evidence="6">
    <location>
        <position position="56"/>
    </location>
</feature>
<evidence type="ECO:0000256" key="5">
    <source>
        <dbReference type="ARBA" id="ARBA00023163"/>
    </source>
</evidence>
<dbReference type="Proteomes" id="UP000886005">
    <property type="component" value="Unassembled WGS sequence"/>
</dbReference>
<dbReference type="Pfam" id="PF00072">
    <property type="entry name" value="Response_reg"/>
    <property type="match status" value="1"/>
</dbReference>
<dbReference type="GO" id="GO:0032993">
    <property type="term" value="C:protein-DNA complex"/>
    <property type="evidence" value="ECO:0007669"/>
    <property type="project" value="TreeGrafter"/>
</dbReference>
<dbReference type="GO" id="GO:0006355">
    <property type="term" value="P:regulation of DNA-templated transcription"/>
    <property type="evidence" value="ECO:0007669"/>
    <property type="project" value="TreeGrafter"/>
</dbReference>
<dbReference type="GO" id="GO:0005829">
    <property type="term" value="C:cytosol"/>
    <property type="evidence" value="ECO:0007669"/>
    <property type="project" value="TreeGrafter"/>
</dbReference>
<dbReference type="Pfam" id="PF19583">
    <property type="entry name" value="ODP"/>
    <property type="match status" value="1"/>
</dbReference>
<dbReference type="SUPFAM" id="SSF52172">
    <property type="entry name" value="CheY-like"/>
    <property type="match status" value="1"/>
</dbReference>
<feature type="domain" description="Response regulatory" evidence="7">
    <location>
        <begin position="6"/>
        <end position="121"/>
    </location>
</feature>
<keyword evidence="3" id="KW-0805">Transcription regulation</keyword>
<evidence type="ECO:0000256" key="3">
    <source>
        <dbReference type="ARBA" id="ARBA00023015"/>
    </source>
</evidence>
<dbReference type="InterPro" id="IPR001789">
    <property type="entry name" value="Sig_transdc_resp-reg_receiver"/>
</dbReference>
<dbReference type="PANTHER" id="PTHR48111:SF1">
    <property type="entry name" value="TWO-COMPONENT RESPONSE REGULATOR ORR33"/>
    <property type="match status" value="1"/>
</dbReference>
<protein>
    <submittedName>
        <fullName evidence="8">Response regulator</fullName>
    </submittedName>
</protein>
<dbReference type="GO" id="GO:0000156">
    <property type="term" value="F:phosphorelay response regulator activity"/>
    <property type="evidence" value="ECO:0007669"/>
    <property type="project" value="TreeGrafter"/>
</dbReference>
<dbReference type="EMBL" id="DRLD01000413">
    <property type="protein sequence ID" value="HED11900.1"/>
    <property type="molecule type" value="Genomic_DNA"/>
</dbReference>
<evidence type="ECO:0000256" key="1">
    <source>
        <dbReference type="ARBA" id="ARBA00022553"/>
    </source>
</evidence>
<reference evidence="8" key="1">
    <citation type="journal article" date="2020" name="mSystems">
        <title>Genome- and Community-Level Interaction Insights into Carbon Utilization and Element Cycling Functions of Hydrothermarchaeota in Hydrothermal Sediment.</title>
        <authorList>
            <person name="Zhou Z."/>
            <person name="Liu Y."/>
            <person name="Xu W."/>
            <person name="Pan J."/>
            <person name="Luo Z.H."/>
            <person name="Li M."/>
        </authorList>
    </citation>
    <scope>NUCLEOTIDE SEQUENCE [LARGE SCALE GENOMIC DNA]</scope>
    <source>
        <strain evidence="8">HyVt-456</strain>
    </source>
</reference>
<keyword evidence="2" id="KW-0902">Two-component regulatory system</keyword>
<evidence type="ECO:0000259" key="7">
    <source>
        <dbReference type="PROSITE" id="PS50110"/>
    </source>
</evidence>
<dbReference type="InterPro" id="IPR036866">
    <property type="entry name" value="RibonucZ/Hydroxyglut_hydro"/>
</dbReference>
<dbReference type="GO" id="GO:0000976">
    <property type="term" value="F:transcription cis-regulatory region binding"/>
    <property type="evidence" value="ECO:0007669"/>
    <property type="project" value="TreeGrafter"/>
</dbReference>
<keyword evidence="4" id="KW-0238">DNA-binding</keyword>
<keyword evidence="1 6" id="KW-0597">Phosphoprotein</keyword>
<dbReference type="Gene3D" id="3.60.15.10">
    <property type="entry name" value="Ribonuclease Z/Hydroxyacylglutathione hydrolase-like"/>
    <property type="match status" value="1"/>
</dbReference>
<sequence>MKSKKTILVVEDEEPILLALQRILELSGQYEVITAGDGEQGLDALKRVVPDMIISDISMPNMNGLDFCKRVRDNPITESTPFIFLTAKKEKMVEGISAGGDDFLLKPFSVDEVLVKIEAIFRRVAKSKIQALQHKGLIEDIPVDNILELCLKESISGELILQSEGKVGIVRLANGDILGVEIEDARDDAALDILRLWKKGTFVIRPSEIKIGRDIHTHHAEVDLSKAVEISDNIWWVGAAHTDSRGQKNSYLAIYKTDRQPIHLLVDPGSPIHLNEITHKTGQVIGDASRINLYLLSAGSADVALNSMFVRKMNPRAICITSRVAWEQQIRHFEIPEESVKKINLTGIYKLKLASGNRLIILPAPFSPQPGAFMTYDQKRRILFSGNLFSSYTAGSDRTAAYLYAVEEDWNGMLRFHLERFPSATVIHSLLAMIATLDPAPRVIAPRYGRLIREEQMDYFTDRLAGMDWGYNSKNAYQNKEDRLVIQAANNVLEQVQDEMSLDEAIAKLQSDDYMAGHVLFEGTQIERLLCEGAVFYPAFIRILSQDLSEAAANKIKTTALKAAYNLGLQLPDLAEKE</sequence>
<keyword evidence="5" id="KW-0804">Transcription</keyword>
<evidence type="ECO:0000256" key="4">
    <source>
        <dbReference type="ARBA" id="ARBA00023125"/>
    </source>
</evidence>
<dbReference type="SUPFAM" id="SSF56281">
    <property type="entry name" value="Metallo-hydrolase/oxidoreductase"/>
    <property type="match status" value="1"/>
</dbReference>
<gene>
    <name evidence="8" type="ORF">ENJ10_14515</name>
</gene>
<dbReference type="InterPro" id="IPR011006">
    <property type="entry name" value="CheY-like_superfamily"/>
</dbReference>